<name>A0ABS0WSY1_9FLAO</name>
<evidence type="ECO:0000313" key="1">
    <source>
        <dbReference type="EMBL" id="MBJ2175089.1"/>
    </source>
</evidence>
<dbReference type="Proteomes" id="UP000623301">
    <property type="component" value="Unassembled WGS sequence"/>
</dbReference>
<proteinExistence type="predicted"/>
<dbReference type="InterPro" id="IPR011652">
    <property type="entry name" value="MORN_2"/>
</dbReference>
<evidence type="ECO:0008006" key="3">
    <source>
        <dbReference type="Google" id="ProtNLM"/>
    </source>
</evidence>
<dbReference type="EMBL" id="JAEHFJ010000005">
    <property type="protein sequence ID" value="MBJ2175089.1"/>
    <property type="molecule type" value="Genomic_DNA"/>
</dbReference>
<gene>
    <name evidence="1" type="ORF">JBL43_12625</name>
</gene>
<reference evidence="1 2" key="1">
    <citation type="submission" date="2020-12" db="EMBL/GenBank/DDBJ databases">
        <title>Aureibaculum luteum sp. nov. and Aureibaculum flavum sp. nov., novel members of the family Flavobacteriaceae isolated from Antarctic intertidal sediments.</title>
        <authorList>
            <person name="He X."/>
            <person name="Zhang X."/>
        </authorList>
    </citation>
    <scope>NUCLEOTIDE SEQUENCE [LARGE SCALE GENOMIC DNA]</scope>
    <source>
        <strain evidence="1 2">A20</strain>
    </source>
</reference>
<dbReference type="SUPFAM" id="SSF82185">
    <property type="entry name" value="Histone H3 K4-specific methyltransferase SET7/9 N-terminal domain"/>
    <property type="match status" value="2"/>
</dbReference>
<accession>A0ABS0WSY1</accession>
<comment type="caution">
    <text evidence="1">The sequence shown here is derived from an EMBL/GenBank/DDBJ whole genome shotgun (WGS) entry which is preliminary data.</text>
</comment>
<dbReference type="RefSeq" id="WP_198841765.1">
    <property type="nucleotide sequence ID" value="NZ_JAEHFJ010000005.1"/>
</dbReference>
<sequence length="435" mass="50155">MKTFFTKLSLSKLLIINTFLLYSIFSNAQFNNNYFTYFPQAYFDIKDASSKLEAGMSTIRGVAFTRDRNEAGLKKVKHYGRNTIVMLFPVTDYLIEWQKLVGKTETKPNANVIMDKVAFQYRIEALTDEYGNFTFKNIKPGKYFLQCDIDFVGVASDYARTGTVYYGLIASSPIYEKYFYNYNGRSRTTLMVEIETDGQVKEVKLKPNIFQSYKNIGSQFIATQNCYFKNNLQNGKCNEYNENGTLSAVAEWKDGLQHGETTLYHPNGKMQATGKVKKGFNTGVWKYFDKNEKLESERNFVFKKDIGYLEGAANYYYSSGVIQAEGEFLRNFRNGVWKYYDKAGNITSEETYVYKNKTSYLEGDVVIYYPSGKIKEKDVYVNGKANGEVITYYESGEIKMKALFKDDLKHGPVIYYNEIGEITKQENYSNGELEK</sequence>
<evidence type="ECO:0000313" key="2">
    <source>
        <dbReference type="Proteomes" id="UP000623301"/>
    </source>
</evidence>
<protein>
    <recommendedName>
        <fullName evidence="3">Toxin-antitoxin system YwqK family antitoxin</fullName>
    </recommendedName>
</protein>
<dbReference type="SUPFAM" id="SSF117074">
    <property type="entry name" value="Hypothetical protein PA1324"/>
    <property type="match status" value="1"/>
</dbReference>
<keyword evidence="2" id="KW-1185">Reference proteome</keyword>
<organism evidence="1 2">
    <name type="scientific">Aureibaculum flavum</name>
    <dbReference type="NCBI Taxonomy" id="2795986"/>
    <lineage>
        <taxon>Bacteria</taxon>
        <taxon>Pseudomonadati</taxon>
        <taxon>Bacteroidota</taxon>
        <taxon>Flavobacteriia</taxon>
        <taxon>Flavobacteriales</taxon>
        <taxon>Flavobacteriaceae</taxon>
        <taxon>Aureibaculum</taxon>
    </lineage>
</organism>
<dbReference type="Pfam" id="PF07661">
    <property type="entry name" value="MORN_2"/>
    <property type="match status" value="5"/>
</dbReference>
<dbReference type="Gene3D" id="2.20.110.10">
    <property type="entry name" value="Histone H3 K4-specific methyltransferase SET7/9 N-terminal domain"/>
    <property type="match status" value="3"/>
</dbReference>